<protein>
    <submittedName>
        <fullName evidence="1">Uncharacterized protein</fullName>
    </submittedName>
</protein>
<dbReference type="Proteomes" id="UP000184300">
    <property type="component" value="Unassembled WGS sequence"/>
</dbReference>
<name>A0A1L9VBF0_ASPGL</name>
<keyword evidence="2" id="KW-1185">Reference proteome</keyword>
<dbReference type="OrthoDB" id="4177740at2759"/>
<dbReference type="STRING" id="1160497.A0A1L9VBF0"/>
<dbReference type="GeneID" id="34461200"/>
<gene>
    <name evidence="1" type="ORF">ASPGLDRAFT_38375</name>
</gene>
<dbReference type="VEuPathDB" id="FungiDB:ASPGLDRAFT_38375"/>
<proteinExistence type="predicted"/>
<dbReference type="EMBL" id="KV878907">
    <property type="protein sequence ID" value="OJJ81172.1"/>
    <property type="molecule type" value="Genomic_DNA"/>
</dbReference>
<evidence type="ECO:0000313" key="2">
    <source>
        <dbReference type="Proteomes" id="UP000184300"/>
    </source>
</evidence>
<dbReference type="RefSeq" id="XP_022397870.1">
    <property type="nucleotide sequence ID" value="XM_022544939.1"/>
</dbReference>
<evidence type="ECO:0000313" key="1">
    <source>
        <dbReference type="EMBL" id="OJJ81172.1"/>
    </source>
</evidence>
<sequence>MTLKTKNLGADEFDLQQLKELCIDVDPITLDETSPHKPFYFALYPGNLIPEPTDDALEGPYNGLNDETEYSFTRPVDRTYVMNIYLSFYIFYYDRNAKGERVLTVSLMRIEARVIEAFFQGQSLVLRPTKMYDFSHGNPNAFKIFAQWYLGKPIGNTAQAS</sequence>
<accession>A0A1L9VBF0</accession>
<reference evidence="2" key="1">
    <citation type="journal article" date="2017" name="Genome Biol.">
        <title>Comparative genomics reveals high biological diversity and specific adaptations in the industrially and medically important fungal genus Aspergillus.</title>
        <authorList>
            <person name="de Vries R.P."/>
            <person name="Riley R."/>
            <person name="Wiebenga A."/>
            <person name="Aguilar-Osorio G."/>
            <person name="Amillis S."/>
            <person name="Uchima C.A."/>
            <person name="Anderluh G."/>
            <person name="Asadollahi M."/>
            <person name="Askin M."/>
            <person name="Barry K."/>
            <person name="Battaglia E."/>
            <person name="Bayram O."/>
            <person name="Benocci T."/>
            <person name="Braus-Stromeyer S.A."/>
            <person name="Caldana C."/>
            <person name="Canovas D."/>
            <person name="Cerqueira G.C."/>
            <person name="Chen F."/>
            <person name="Chen W."/>
            <person name="Choi C."/>
            <person name="Clum A."/>
            <person name="Dos Santos R.A."/>
            <person name="Damasio A.R."/>
            <person name="Diallinas G."/>
            <person name="Emri T."/>
            <person name="Fekete E."/>
            <person name="Flipphi M."/>
            <person name="Freyberg S."/>
            <person name="Gallo A."/>
            <person name="Gournas C."/>
            <person name="Habgood R."/>
            <person name="Hainaut M."/>
            <person name="Harispe M.L."/>
            <person name="Henrissat B."/>
            <person name="Hilden K.S."/>
            <person name="Hope R."/>
            <person name="Hossain A."/>
            <person name="Karabika E."/>
            <person name="Karaffa L."/>
            <person name="Karanyi Z."/>
            <person name="Krasevec N."/>
            <person name="Kuo A."/>
            <person name="Kusch H."/>
            <person name="LaButti K."/>
            <person name="Lagendijk E.L."/>
            <person name="Lapidus A."/>
            <person name="Levasseur A."/>
            <person name="Lindquist E."/>
            <person name="Lipzen A."/>
            <person name="Logrieco A.F."/>
            <person name="MacCabe A."/>
            <person name="Maekelae M.R."/>
            <person name="Malavazi I."/>
            <person name="Melin P."/>
            <person name="Meyer V."/>
            <person name="Mielnichuk N."/>
            <person name="Miskei M."/>
            <person name="Molnar A.P."/>
            <person name="Mule G."/>
            <person name="Ngan C.Y."/>
            <person name="Orejas M."/>
            <person name="Orosz E."/>
            <person name="Ouedraogo J.P."/>
            <person name="Overkamp K.M."/>
            <person name="Park H.-S."/>
            <person name="Perrone G."/>
            <person name="Piumi F."/>
            <person name="Punt P.J."/>
            <person name="Ram A.F."/>
            <person name="Ramon A."/>
            <person name="Rauscher S."/>
            <person name="Record E."/>
            <person name="Riano-Pachon D.M."/>
            <person name="Robert V."/>
            <person name="Roehrig J."/>
            <person name="Ruller R."/>
            <person name="Salamov A."/>
            <person name="Salih N.S."/>
            <person name="Samson R.A."/>
            <person name="Sandor E."/>
            <person name="Sanguinetti M."/>
            <person name="Schuetze T."/>
            <person name="Sepcic K."/>
            <person name="Shelest E."/>
            <person name="Sherlock G."/>
            <person name="Sophianopoulou V."/>
            <person name="Squina F.M."/>
            <person name="Sun H."/>
            <person name="Susca A."/>
            <person name="Todd R.B."/>
            <person name="Tsang A."/>
            <person name="Unkles S.E."/>
            <person name="van de Wiele N."/>
            <person name="van Rossen-Uffink D."/>
            <person name="Oliveira J.V."/>
            <person name="Vesth T.C."/>
            <person name="Visser J."/>
            <person name="Yu J.-H."/>
            <person name="Zhou M."/>
            <person name="Andersen M.R."/>
            <person name="Archer D.B."/>
            <person name="Baker S.E."/>
            <person name="Benoit I."/>
            <person name="Brakhage A.A."/>
            <person name="Braus G.H."/>
            <person name="Fischer R."/>
            <person name="Frisvad J.C."/>
            <person name="Goldman G.H."/>
            <person name="Houbraken J."/>
            <person name="Oakley B."/>
            <person name="Pocsi I."/>
            <person name="Scazzocchio C."/>
            <person name="Seiboth B."/>
            <person name="vanKuyk P.A."/>
            <person name="Wortman J."/>
            <person name="Dyer P.S."/>
            <person name="Grigoriev I.V."/>
        </authorList>
    </citation>
    <scope>NUCLEOTIDE SEQUENCE [LARGE SCALE GENOMIC DNA]</scope>
    <source>
        <strain evidence="2">CBS 516.65</strain>
    </source>
</reference>
<organism evidence="1 2">
    <name type="scientific">Aspergillus glaucus CBS 516.65</name>
    <dbReference type="NCBI Taxonomy" id="1160497"/>
    <lineage>
        <taxon>Eukaryota</taxon>
        <taxon>Fungi</taxon>
        <taxon>Dikarya</taxon>
        <taxon>Ascomycota</taxon>
        <taxon>Pezizomycotina</taxon>
        <taxon>Eurotiomycetes</taxon>
        <taxon>Eurotiomycetidae</taxon>
        <taxon>Eurotiales</taxon>
        <taxon>Aspergillaceae</taxon>
        <taxon>Aspergillus</taxon>
        <taxon>Aspergillus subgen. Aspergillus</taxon>
    </lineage>
</organism>
<dbReference type="AlphaFoldDB" id="A0A1L9VBF0"/>